<organism evidence="2">
    <name type="scientific">marine sediment metagenome</name>
    <dbReference type="NCBI Taxonomy" id="412755"/>
    <lineage>
        <taxon>unclassified sequences</taxon>
        <taxon>metagenomes</taxon>
        <taxon>ecological metagenomes</taxon>
    </lineage>
</organism>
<dbReference type="InterPro" id="IPR036388">
    <property type="entry name" value="WH-like_DNA-bd_sf"/>
</dbReference>
<gene>
    <name evidence="2" type="ORF">S01H4_37453</name>
</gene>
<dbReference type="InterPro" id="IPR036390">
    <property type="entry name" value="WH_DNA-bd_sf"/>
</dbReference>
<dbReference type="PANTHER" id="PTHR37318">
    <property type="entry name" value="BSL7504 PROTEIN"/>
    <property type="match status" value="1"/>
</dbReference>
<dbReference type="InterPro" id="IPR027395">
    <property type="entry name" value="WH_DNA-bd_dom"/>
</dbReference>
<proteinExistence type="predicted"/>
<accession>X1DVD2</accession>
<reference evidence="2" key="1">
    <citation type="journal article" date="2014" name="Front. Microbiol.">
        <title>High frequency of phylogenetically diverse reductive dehalogenase-homologous genes in deep subseafloor sedimentary metagenomes.</title>
        <authorList>
            <person name="Kawai M."/>
            <person name="Futagami T."/>
            <person name="Toyoda A."/>
            <person name="Takaki Y."/>
            <person name="Nishi S."/>
            <person name="Hori S."/>
            <person name="Arai W."/>
            <person name="Tsubouchi T."/>
            <person name="Morono Y."/>
            <person name="Uchiyama I."/>
            <person name="Ito T."/>
            <person name="Fujiyama A."/>
            <person name="Inagaki F."/>
            <person name="Takami H."/>
        </authorList>
    </citation>
    <scope>NUCLEOTIDE SEQUENCE</scope>
    <source>
        <strain evidence="2">Expedition CK06-06</strain>
    </source>
</reference>
<evidence type="ECO:0000259" key="1">
    <source>
        <dbReference type="Pfam" id="PF13601"/>
    </source>
</evidence>
<dbReference type="PANTHER" id="PTHR37318:SF1">
    <property type="entry name" value="BSL7504 PROTEIN"/>
    <property type="match status" value="1"/>
</dbReference>
<sequence length="104" mass="11871">MDPKKFTQLDTVIHSKIRLAVISILISVKEADFNYLKKTIGTTDGNLSTHLSKLEENDYVAVKKAFKGKKPHTTYAITKKGEKAFSKYLEVLEDLLHFKKENKT</sequence>
<dbReference type="SUPFAM" id="SSF46785">
    <property type="entry name" value="Winged helix' DNA-binding domain"/>
    <property type="match status" value="1"/>
</dbReference>
<feature type="domain" description="Winged helix DNA-binding" evidence="1">
    <location>
        <begin position="17"/>
        <end position="95"/>
    </location>
</feature>
<evidence type="ECO:0000313" key="2">
    <source>
        <dbReference type="EMBL" id="GAH00353.1"/>
    </source>
</evidence>
<comment type="caution">
    <text evidence="2">The sequence shown here is derived from an EMBL/GenBank/DDBJ whole genome shotgun (WGS) entry which is preliminary data.</text>
</comment>
<dbReference type="Pfam" id="PF13601">
    <property type="entry name" value="HTH_34"/>
    <property type="match status" value="1"/>
</dbReference>
<dbReference type="Gene3D" id="1.10.10.10">
    <property type="entry name" value="Winged helix-like DNA-binding domain superfamily/Winged helix DNA-binding domain"/>
    <property type="match status" value="1"/>
</dbReference>
<dbReference type="EMBL" id="BART01020121">
    <property type="protein sequence ID" value="GAH00353.1"/>
    <property type="molecule type" value="Genomic_DNA"/>
</dbReference>
<protein>
    <recommendedName>
        <fullName evidence="1">Winged helix DNA-binding domain-containing protein</fullName>
    </recommendedName>
</protein>
<dbReference type="AlphaFoldDB" id="X1DVD2"/>
<name>X1DVD2_9ZZZZ</name>